<evidence type="ECO:0000256" key="3">
    <source>
        <dbReference type="ARBA" id="ARBA00022912"/>
    </source>
</evidence>
<dbReference type="PROSITE" id="PS51746">
    <property type="entry name" value="PPM_2"/>
    <property type="match status" value="1"/>
</dbReference>
<reference evidence="8 9" key="1">
    <citation type="submission" date="2015-01" db="EMBL/GenBank/DDBJ databases">
        <title>Evolution of Trichinella species and genotypes.</title>
        <authorList>
            <person name="Korhonen P.K."/>
            <person name="Edoardo P."/>
            <person name="Giuseppe L.R."/>
            <person name="Gasser R.B."/>
        </authorList>
    </citation>
    <scope>NUCLEOTIDE SEQUENCE [LARGE SCALE GENOMIC DNA]</scope>
    <source>
        <strain evidence="6">ISS13</strain>
        <strain evidence="7">ISS176</strain>
    </source>
</reference>
<feature type="non-terminal residue" evidence="7">
    <location>
        <position position="1"/>
    </location>
</feature>
<keyword evidence="1" id="KW-0479">Metal-binding</keyword>
<dbReference type="PROSITE" id="PS01032">
    <property type="entry name" value="PPM_1"/>
    <property type="match status" value="1"/>
</dbReference>
<keyword evidence="3 4" id="KW-0904">Protein phosphatase</keyword>
<dbReference type="CDD" id="cd00143">
    <property type="entry name" value="PP2Cc"/>
    <property type="match status" value="1"/>
</dbReference>
<evidence type="ECO:0000256" key="1">
    <source>
        <dbReference type="ARBA" id="ARBA00022723"/>
    </source>
</evidence>
<dbReference type="InterPro" id="IPR000222">
    <property type="entry name" value="PP2C_BS"/>
</dbReference>
<dbReference type="EMBL" id="JYDR01000003">
    <property type="protein sequence ID" value="KRY78606.1"/>
    <property type="molecule type" value="Genomic_DNA"/>
</dbReference>
<dbReference type="GO" id="GO:0046872">
    <property type="term" value="F:metal ion binding"/>
    <property type="evidence" value="ECO:0007669"/>
    <property type="project" value="UniProtKB-KW"/>
</dbReference>
<comment type="caution">
    <text evidence="7">The sequence shown here is derived from an EMBL/GenBank/DDBJ whole genome shotgun (WGS) entry which is preliminary data.</text>
</comment>
<dbReference type="GO" id="GO:0004722">
    <property type="term" value="F:protein serine/threonine phosphatase activity"/>
    <property type="evidence" value="ECO:0007669"/>
    <property type="project" value="InterPro"/>
</dbReference>
<dbReference type="AlphaFoldDB" id="A0A0V1KGI7"/>
<dbReference type="SMART" id="SM00332">
    <property type="entry name" value="PP2Cc"/>
    <property type="match status" value="1"/>
</dbReference>
<evidence type="ECO:0000313" key="8">
    <source>
        <dbReference type="Proteomes" id="UP000054632"/>
    </source>
</evidence>
<sequence>LKMPSKRRIQEESSATLNNLSISTCSCRGSRKYMEDRFSVRCCTKFTRNRDGYAYFGIFDGHGGAEASEFARKHLHDNITHQRTFWSKNDKDVLKAISKGFLITHEQMTKEIKKWPQTSSGLPSTSGTTASVAFVRQNKIYIGHVGDSTVVLGKRKPDGSVSAVKLTVDHKPDAPAEKKRLAEVGGEVADTSSGKRVVWNQPVPNADSSTVMKVPFLNLTRSLGDLWSYNSSSKQFVVSPEPDVKVIRLKKEDACLVIASDGLWNALDAQTVIDSINCGEWKEKADQTPKTKNYALPKNHARWITRQALIRCSRLQCDNISVVVVLFDPTNPVSSLPESCVLSDRTSFDIDKLLTEKPSAVLDIRGESMLALKAAPVELLGDTADKRQQETSRAEAVQHTDTVSPTVTVPCTTASTFTTPRSCALRRSTVWQKYSDRAFTSPAPSFRLPPYNNRTRFRHAVTNNLTTAQALVWRFVQRRRLESYGRGPAPDHGDKLNG</sequence>
<name>A0A0V1KGI7_TRIPS</name>
<dbReference type="SUPFAM" id="SSF81606">
    <property type="entry name" value="PP2C-like"/>
    <property type="match status" value="1"/>
</dbReference>
<gene>
    <name evidence="7" type="primary">Ppm1d</name>
    <name evidence="6" type="ORF">T4A_3864</name>
    <name evidence="7" type="ORF">T4C_9876</name>
</gene>
<accession>A0A0V1KGI7</accession>
<dbReference type="EMBL" id="JYDV01000001">
    <property type="protein sequence ID" value="KRZ45989.1"/>
    <property type="molecule type" value="Genomic_DNA"/>
</dbReference>
<evidence type="ECO:0000259" key="5">
    <source>
        <dbReference type="PROSITE" id="PS51746"/>
    </source>
</evidence>
<feature type="domain" description="PPM-type phosphatase" evidence="5">
    <location>
        <begin position="21"/>
        <end position="327"/>
    </location>
</feature>
<dbReference type="Proteomes" id="UP000054826">
    <property type="component" value="Unassembled WGS sequence"/>
</dbReference>
<keyword evidence="2 4" id="KW-0378">Hydrolase</keyword>
<dbReference type="Gene3D" id="3.60.40.10">
    <property type="entry name" value="PPM-type phosphatase domain"/>
    <property type="match status" value="1"/>
</dbReference>
<proteinExistence type="inferred from homology"/>
<evidence type="ECO:0000256" key="2">
    <source>
        <dbReference type="ARBA" id="ARBA00022801"/>
    </source>
</evidence>
<evidence type="ECO:0000313" key="9">
    <source>
        <dbReference type="Proteomes" id="UP000054826"/>
    </source>
</evidence>
<dbReference type="Pfam" id="PF00481">
    <property type="entry name" value="PP2C"/>
    <property type="match status" value="1"/>
</dbReference>
<organism evidence="7 9">
    <name type="scientific">Trichinella pseudospiralis</name>
    <name type="common">Parasitic roundworm</name>
    <dbReference type="NCBI Taxonomy" id="6337"/>
    <lineage>
        <taxon>Eukaryota</taxon>
        <taxon>Metazoa</taxon>
        <taxon>Ecdysozoa</taxon>
        <taxon>Nematoda</taxon>
        <taxon>Enoplea</taxon>
        <taxon>Dorylaimia</taxon>
        <taxon>Trichinellida</taxon>
        <taxon>Trichinellidae</taxon>
        <taxon>Trichinella</taxon>
    </lineage>
</organism>
<dbReference type="InterPro" id="IPR015655">
    <property type="entry name" value="PP2C"/>
</dbReference>
<comment type="similarity">
    <text evidence="4">Belongs to the PP2C family.</text>
</comment>
<evidence type="ECO:0000256" key="4">
    <source>
        <dbReference type="RuleBase" id="RU003465"/>
    </source>
</evidence>
<dbReference type="PANTHER" id="PTHR47992">
    <property type="entry name" value="PROTEIN PHOSPHATASE"/>
    <property type="match status" value="1"/>
</dbReference>
<dbReference type="InterPro" id="IPR001932">
    <property type="entry name" value="PPM-type_phosphatase-like_dom"/>
</dbReference>
<protein>
    <submittedName>
        <fullName evidence="7">Protein phosphatase 1D</fullName>
    </submittedName>
</protein>
<evidence type="ECO:0000313" key="7">
    <source>
        <dbReference type="EMBL" id="KRZ45989.1"/>
    </source>
</evidence>
<evidence type="ECO:0000313" key="6">
    <source>
        <dbReference type="EMBL" id="KRY78606.1"/>
    </source>
</evidence>
<dbReference type="Proteomes" id="UP000054632">
    <property type="component" value="Unassembled WGS sequence"/>
</dbReference>
<dbReference type="InterPro" id="IPR036457">
    <property type="entry name" value="PPM-type-like_dom_sf"/>
</dbReference>